<gene>
    <name evidence="2" type="ORF">PoB_003430200</name>
</gene>
<dbReference type="AlphaFoldDB" id="A0AAV4ALK7"/>
<reference evidence="2 3" key="1">
    <citation type="journal article" date="2021" name="Elife">
        <title>Chloroplast acquisition without the gene transfer in kleptoplastic sea slugs, Plakobranchus ocellatus.</title>
        <authorList>
            <person name="Maeda T."/>
            <person name="Takahashi S."/>
            <person name="Yoshida T."/>
            <person name="Shimamura S."/>
            <person name="Takaki Y."/>
            <person name="Nagai Y."/>
            <person name="Toyoda A."/>
            <person name="Suzuki Y."/>
            <person name="Arimoto A."/>
            <person name="Ishii H."/>
            <person name="Satoh N."/>
            <person name="Nishiyama T."/>
            <person name="Hasebe M."/>
            <person name="Maruyama T."/>
            <person name="Minagawa J."/>
            <person name="Obokata J."/>
            <person name="Shigenobu S."/>
        </authorList>
    </citation>
    <scope>NUCLEOTIDE SEQUENCE [LARGE SCALE GENOMIC DNA]</scope>
</reference>
<accession>A0AAV4ALK7</accession>
<evidence type="ECO:0000313" key="3">
    <source>
        <dbReference type="Proteomes" id="UP000735302"/>
    </source>
</evidence>
<feature type="compositionally biased region" description="Basic and acidic residues" evidence="1">
    <location>
        <begin position="57"/>
        <end position="67"/>
    </location>
</feature>
<keyword evidence="3" id="KW-1185">Reference proteome</keyword>
<dbReference type="Proteomes" id="UP000735302">
    <property type="component" value="Unassembled WGS sequence"/>
</dbReference>
<proteinExistence type="predicted"/>
<protein>
    <submittedName>
        <fullName evidence="2">Uncharacterized protein</fullName>
    </submittedName>
</protein>
<comment type="caution">
    <text evidence="2">The sequence shown here is derived from an EMBL/GenBank/DDBJ whole genome shotgun (WGS) entry which is preliminary data.</text>
</comment>
<evidence type="ECO:0000256" key="1">
    <source>
        <dbReference type="SAM" id="MobiDB-lite"/>
    </source>
</evidence>
<name>A0AAV4ALK7_9GAST</name>
<organism evidence="2 3">
    <name type="scientific">Plakobranchus ocellatus</name>
    <dbReference type="NCBI Taxonomy" id="259542"/>
    <lineage>
        <taxon>Eukaryota</taxon>
        <taxon>Metazoa</taxon>
        <taxon>Spiralia</taxon>
        <taxon>Lophotrochozoa</taxon>
        <taxon>Mollusca</taxon>
        <taxon>Gastropoda</taxon>
        <taxon>Heterobranchia</taxon>
        <taxon>Euthyneura</taxon>
        <taxon>Panpulmonata</taxon>
        <taxon>Sacoglossa</taxon>
        <taxon>Placobranchoidea</taxon>
        <taxon>Plakobranchidae</taxon>
        <taxon>Plakobranchus</taxon>
    </lineage>
</organism>
<feature type="region of interest" description="Disordered" evidence="1">
    <location>
        <begin position="46"/>
        <end position="72"/>
    </location>
</feature>
<evidence type="ECO:0000313" key="2">
    <source>
        <dbReference type="EMBL" id="GFO07797.1"/>
    </source>
</evidence>
<dbReference type="EMBL" id="BLXT01003909">
    <property type="protein sequence ID" value="GFO07797.1"/>
    <property type="molecule type" value="Genomic_DNA"/>
</dbReference>
<sequence length="121" mass="13672">MWRILNKCSRMTHLIQRTIYPLLDLQRLRQGAEQLFHNVRLNFGPQPSPTVLTQKGQVKDGKVEASPKKASSQKEVSTDFCTNFRASLQQPYVLANIMLTTSWVPSASDPDTDLSDSASFF</sequence>